<sequence length="220" mass="24268">MNDNMMKKFFLFAAILGCMSLSVNAQSVLINGVRWATCNVDAPGTFAKSPDDAGMFYQWNSKVAWSASGEISDWKSVSVEISDEEGHMYYLWGNENDPSPKGYHVPTIDEVTLLFDKDKVAYMRTTRNGRLGCKFTDKSNGNSIFLPACGFRGGRNGTWEGNGSLEYSSMMYWTVPQMVGSDILTYFTISEDDYGVLGGGVIQTAFGNPVKALPMRCVAD</sequence>
<evidence type="ECO:0000313" key="3">
    <source>
        <dbReference type="Proteomes" id="UP000501780"/>
    </source>
</evidence>
<keyword evidence="1" id="KW-0732">Signal</keyword>
<gene>
    <name evidence="2" type="ORF">BacF7301_13125</name>
</gene>
<dbReference type="EMBL" id="CP050831">
    <property type="protein sequence ID" value="QIU95025.1"/>
    <property type="molecule type" value="Genomic_DNA"/>
</dbReference>
<protein>
    <submittedName>
        <fullName evidence="2">Uncharacterized protein</fullName>
    </submittedName>
</protein>
<name>A0A6H0KP13_9BACE</name>
<reference evidence="2 3" key="1">
    <citation type="submission" date="2020-03" db="EMBL/GenBank/DDBJ databases">
        <title>Genomic analysis of Bacteroides faecium CBA7301.</title>
        <authorList>
            <person name="Kim J."/>
            <person name="Roh S.W."/>
        </authorList>
    </citation>
    <scope>NUCLEOTIDE SEQUENCE [LARGE SCALE GENOMIC DNA]</scope>
    <source>
        <strain evidence="2 3">CBA7301</strain>
    </source>
</reference>
<dbReference type="AlphaFoldDB" id="A0A6H0KP13"/>
<dbReference type="RefSeq" id="WP_167963456.1">
    <property type="nucleotide sequence ID" value="NZ_CP050831.1"/>
</dbReference>
<dbReference type="Proteomes" id="UP000501780">
    <property type="component" value="Chromosome"/>
</dbReference>
<feature type="signal peptide" evidence="1">
    <location>
        <begin position="1"/>
        <end position="25"/>
    </location>
</feature>
<evidence type="ECO:0000313" key="2">
    <source>
        <dbReference type="EMBL" id="QIU95025.1"/>
    </source>
</evidence>
<evidence type="ECO:0000256" key="1">
    <source>
        <dbReference type="SAM" id="SignalP"/>
    </source>
</evidence>
<keyword evidence="3" id="KW-1185">Reference proteome</keyword>
<dbReference type="KEGG" id="bfc:BacF7301_13125"/>
<proteinExistence type="predicted"/>
<organism evidence="2 3">
    <name type="scientific">Bacteroides faecium</name>
    <dbReference type="NCBI Taxonomy" id="2715212"/>
    <lineage>
        <taxon>Bacteria</taxon>
        <taxon>Pseudomonadati</taxon>
        <taxon>Bacteroidota</taxon>
        <taxon>Bacteroidia</taxon>
        <taxon>Bacteroidales</taxon>
        <taxon>Bacteroidaceae</taxon>
        <taxon>Bacteroides</taxon>
    </lineage>
</organism>
<feature type="chain" id="PRO_5026125376" evidence="1">
    <location>
        <begin position="26"/>
        <end position="220"/>
    </location>
</feature>
<accession>A0A6H0KP13</accession>